<feature type="region of interest" description="Disordered" evidence="5">
    <location>
        <begin position="277"/>
        <end position="303"/>
    </location>
</feature>
<dbReference type="AlphaFoldDB" id="A0A061SMR3"/>
<dbReference type="PANTHER" id="PTHR31323:SF1">
    <property type="entry name" value="MECHANOSENSITIVE ION CHANNEL PROTEIN"/>
    <property type="match status" value="1"/>
</dbReference>
<evidence type="ECO:0000259" key="7">
    <source>
        <dbReference type="Pfam" id="PF00924"/>
    </source>
</evidence>
<dbReference type="Pfam" id="PF00924">
    <property type="entry name" value="MS_channel_2nd"/>
    <property type="match status" value="1"/>
</dbReference>
<evidence type="ECO:0000256" key="4">
    <source>
        <dbReference type="ARBA" id="ARBA00023136"/>
    </source>
</evidence>
<accession>A0A061SMR3</accession>
<name>A0A061SMR3_9CHLO</name>
<feature type="region of interest" description="Disordered" evidence="5">
    <location>
        <begin position="1"/>
        <end position="63"/>
    </location>
</feature>
<dbReference type="EMBL" id="GBEZ01000770">
    <property type="protein sequence ID" value="JAC84140.1"/>
    <property type="molecule type" value="Transcribed_RNA"/>
</dbReference>
<evidence type="ECO:0000256" key="5">
    <source>
        <dbReference type="SAM" id="MobiDB-lite"/>
    </source>
</evidence>
<dbReference type="InterPro" id="IPR006685">
    <property type="entry name" value="MscS_channel_2nd"/>
</dbReference>
<dbReference type="PANTHER" id="PTHR31323">
    <property type="entry name" value="MECHANOSENSITIVE ION CHANNEL PROTEIN MSY2"/>
    <property type="match status" value="1"/>
</dbReference>
<dbReference type="GO" id="GO:0016020">
    <property type="term" value="C:membrane"/>
    <property type="evidence" value="ECO:0007669"/>
    <property type="project" value="UniProtKB-SubCell"/>
</dbReference>
<dbReference type="SUPFAM" id="SSF50182">
    <property type="entry name" value="Sm-like ribonucleoproteins"/>
    <property type="match status" value="1"/>
</dbReference>
<proteinExistence type="predicted"/>
<feature type="transmembrane region" description="Helical" evidence="6">
    <location>
        <begin position="534"/>
        <end position="553"/>
    </location>
</feature>
<dbReference type="InterPro" id="IPR010920">
    <property type="entry name" value="LSM_dom_sf"/>
</dbReference>
<dbReference type="Gene3D" id="2.30.30.60">
    <property type="match status" value="1"/>
</dbReference>
<feature type="compositionally biased region" description="Low complexity" evidence="5">
    <location>
        <begin position="11"/>
        <end position="24"/>
    </location>
</feature>
<gene>
    <name evidence="8" type="ORF">TSPGSL018_1688</name>
</gene>
<keyword evidence="4 6" id="KW-0472">Membrane</keyword>
<feature type="transmembrane region" description="Helical" evidence="6">
    <location>
        <begin position="185"/>
        <end position="204"/>
    </location>
</feature>
<organism evidence="8">
    <name type="scientific">Tetraselmis sp. GSL018</name>
    <dbReference type="NCBI Taxonomy" id="582737"/>
    <lineage>
        <taxon>Eukaryota</taxon>
        <taxon>Viridiplantae</taxon>
        <taxon>Chlorophyta</taxon>
        <taxon>core chlorophytes</taxon>
        <taxon>Chlorodendrophyceae</taxon>
        <taxon>Chlorodendrales</taxon>
        <taxon>Chlorodendraceae</taxon>
        <taxon>Tetraselmis</taxon>
    </lineage>
</organism>
<evidence type="ECO:0000256" key="3">
    <source>
        <dbReference type="ARBA" id="ARBA00022989"/>
    </source>
</evidence>
<feature type="transmembrane region" description="Helical" evidence="6">
    <location>
        <begin position="139"/>
        <end position="164"/>
    </location>
</feature>
<protein>
    <submittedName>
        <fullName evidence="8">MscS-Like mechanosensitive ion channel MSCL15</fullName>
    </submittedName>
</protein>
<keyword evidence="3 6" id="KW-1133">Transmembrane helix</keyword>
<reference evidence="8" key="1">
    <citation type="submission" date="2014-05" db="EMBL/GenBank/DDBJ databases">
        <title>The transcriptome of the halophilic microalga Tetraselmis sp. GSL018 isolated from the Great Salt Lake, Utah.</title>
        <authorList>
            <person name="Jinkerson R.E."/>
            <person name="D'Adamo S."/>
            <person name="Posewitz M.C."/>
        </authorList>
    </citation>
    <scope>NUCLEOTIDE SEQUENCE</scope>
    <source>
        <strain evidence="8">GSL018</strain>
    </source>
</reference>
<dbReference type="InterPro" id="IPR023408">
    <property type="entry name" value="MscS_beta-dom_sf"/>
</dbReference>
<sequence length="745" mass="83493">MSSNSPLKQPLLDSSSQDVSSTTQERAQPSKGVPDGARQAGSAVRSQPQAASDSEGETSTERGDDLQANLTNADFFVDVEVADPHEEEYGCSHSGSSCCARNLKFFLLVLINLTCIAVIAAEVVRVLKASPGELTLFRWVVFGASTIPIYSMVGVAVKYLYYLLELYFYREPLYQFHSLEHATHYSVFFILELLWYFVVFQWAFCSGRHAAECSRNMYVQATTTLLRVMECLLLASIANLIAAIAANKLSTHFLKSNHFKKLQNALENEYKLKILSDPRRRRKPNRNQGQQKNSGLRRVSSRSSALDANLTIPEHSSAPSVSSTAGTSIFEPGFNASCTDNMFQADFGMPESRRDVAIDIDPEALQAAKLELLEGEDREVHNLSEQEMENLRTAVVLKTSSALVRHYKHRTQLDYQQQIDNVKAFAKALYFNIRGRGNERAYIAIDDVRLFYPDTKEGREQAKSTFGLFAPHSKAKVSKQQVIDAVLSIYKERADIAASLTNTESMIATLRGSIAAGLHFVFLVLYMMIWRINIWAGFSAFSASALALSFVFGNSIKNMFESMLFLFVQHPYDIGDWIILDGTPMEVVQISLLNTTFYDNVSQPTIVPNVALMSRMITNISRCDSHQEALYFDVDIGMATVVKDEVRHRLFELTKNHPNDFKTSPLWVAYIGTSTNLKAKLLVMWTYACAPAEWNRRIPLRDRAIQLVTDTIAKHQGTSVGYTYSYNLNFDNRASNASGEEDGSD</sequence>
<evidence type="ECO:0000256" key="1">
    <source>
        <dbReference type="ARBA" id="ARBA00004370"/>
    </source>
</evidence>
<feature type="transmembrane region" description="Helical" evidence="6">
    <location>
        <begin position="508"/>
        <end position="528"/>
    </location>
</feature>
<dbReference type="GO" id="GO:0005262">
    <property type="term" value="F:calcium channel activity"/>
    <property type="evidence" value="ECO:0007669"/>
    <property type="project" value="TreeGrafter"/>
</dbReference>
<dbReference type="GO" id="GO:0006874">
    <property type="term" value="P:intracellular calcium ion homeostasis"/>
    <property type="evidence" value="ECO:0007669"/>
    <property type="project" value="TreeGrafter"/>
</dbReference>
<keyword evidence="2 6" id="KW-0812">Transmembrane</keyword>
<evidence type="ECO:0000256" key="2">
    <source>
        <dbReference type="ARBA" id="ARBA00022692"/>
    </source>
</evidence>
<feature type="transmembrane region" description="Helical" evidence="6">
    <location>
        <begin position="224"/>
        <end position="246"/>
    </location>
</feature>
<evidence type="ECO:0000313" key="8">
    <source>
        <dbReference type="EMBL" id="JAC84140.1"/>
    </source>
</evidence>
<evidence type="ECO:0000256" key="6">
    <source>
        <dbReference type="SAM" id="Phobius"/>
    </source>
</evidence>
<feature type="domain" description="Mechanosensitive ion channel MscS" evidence="7">
    <location>
        <begin position="554"/>
        <end position="622"/>
    </location>
</feature>
<comment type="subcellular location">
    <subcellularLocation>
        <location evidence="1">Membrane</location>
    </subcellularLocation>
</comment>
<feature type="transmembrane region" description="Helical" evidence="6">
    <location>
        <begin position="105"/>
        <end position="127"/>
    </location>
</feature>